<dbReference type="GO" id="GO:0046872">
    <property type="term" value="F:metal ion binding"/>
    <property type="evidence" value="ECO:0007669"/>
    <property type="project" value="UniProtKB-KW"/>
</dbReference>
<evidence type="ECO:0000256" key="3">
    <source>
        <dbReference type="ARBA" id="ARBA00022801"/>
    </source>
</evidence>
<dbReference type="Pfam" id="PF24827">
    <property type="entry name" value="AstE_AspA_cat"/>
    <property type="match status" value="1"/>
</dbReference>
<sequence length="337" mass="37707">MKEKRKTLKREPFKLLGHTIAPGKTVRLTLEVAKLHTNTPIQIPVIVSHSNKTGPTLLLLAGLHGDEINGIETVRQIIKKGWHKPNYGTVICIPVFNIFGFLNLSREFPDGRDLNRVFPGTKNGSLASQFAYIFMKEIAPLTDVIIDFHTGASQRNNYPQTRCDFRDKESKELCKIFAAPFTIDSAVIAKSIRNSVSKLGKKYILFEGGKANRIDNFAVQTAIDGTLRVMHHLGMRYFDVEAPEEEGHIIRRTKWIRASSSGVLNLRVKNGNYVEKGSILAIISDPYGKFERSVKSPTNGFIFNVNEMPLVNKGDAIFNIGKRDAKAIPSVEMKAEN</sequence>
<dbReference type="SUPFAM" id="SSF53187">
    <property type="entry name" value="Zn-dependent exopeptidases"/>
    <property type="match status" value="1"/>
</dbReference>
<evidence type="ECO:0000313" key="6">
    <source>
        <dbReference type="EMBL" id="PWH86821.1"/>
    </source>
</evidence>
<evidence type="ECO:0000256" key="4">
    <source>
        <dbReference type="ARBA" id="ARBA00022833"/>
    </source>
</evidence>
<comment type="cofactor">
    <cofactor evidence="1">
        <name>Zn(2+)</name>
        <dbReference type="ChEBI" id="CHEBI:29105"/>
    </cofactor>
</comment>
<name>A0A2U2XGJ0_9FLAO</name>
<dbReference type="PANTHER" id="PTHR37326:SF2">
    <property type="entry name" value="SUCCINYLGLUTAMATE DESUCCINYLASE_ASPARTOACYLASE FAMILY PROTEIN"/>
    <property type="match status" value="1"/>
</dbReference>
<dbReference type="PIRSF" id="PIRSF039012">
    <property type="entry name" value="ASP"/>
    <property type="match status" value="1"/>
</dbReference>
<comment type="caution">
    <text evidence="6">The sequence shown here is derived from an EMBL/GenBank/DDBJ whole genome shotgun (WGS) entry which is preliminary data.</text>
</comment>
<reference evidence="6 7" key="1">
    <citation type="submission" date="2018-05" db="EMBL/GenBank/DDBJ databases">
        <title>Brumimicrobium oceani sp. nov., isolated from coastal sediment.</title>
        <authorList>
            <person name="Kou Y."/>
        </authorList>
    </citation>
    <scope>NUCLEOTIDE SEQUENCE [LARGE SCALE GENOMIC DNA]</scope>
    <source>
        <strain evidence="6 7">C305</strain>
    </source>
</reference>
<dbReference type="AlphaFoldDB" id="A0A2U2XGJ0"/>
<organism evidence="6 7">
    <name type="scientific">Brumimicrobium oceani</name>
    <dbReference type="NCBI Taxonomy" id="2100725"/>
    <lineage>
        <taxon>Bacteria</taxon>
        <taxon>Pseudomonadati</taxon>
        <taxon>Bacteroidota</taxon>
        <taxon>Flavobacteriia</taxon>
        <taxon>Flavobacteriales</taxon>
        <taxon>Crocinitomicaceae</taxon>
        <taxon>Brumimicrobium</taxon>
    </lineage>
</organism>
<feature type="domain" description="Succinylglutamate desuccinylase/Aspartoacylase catalytic" evidence="5">
    <location>
        <begin position="54"/>
        <end position="233"/>
    </location>
</feature>
<dbReference type="RefSeq" id="WP_109357901.1">
    <property type="nucleotide sequence ID" value="NZ_QFRJ01000001.1"/>
</dbReference>
<evidence type="ECO:0000256" key="1">
    <source>
        <dbReference type="ARBA" id="ARBA00001947"/>
    </source>
</evidence>
<dbReference type="GO" id="GO:0016811">
    <property type="term" value="F:hydrolase activity, acting on carbon-nitrogen (but not peptide) bonds, in linear amides"/>
    <property type="evidence" value="ECO:0007669"/>
    <property type="project" value="InterPro"/>
</dbReference>
<reference evidence="6 7" key="2">
    <citation type="submission" date="2018-05" db="EMBL/GenBank/DDBJ databases">
        <authorList>
            <person name="Lanie J.A."/>
            <person name="Ng W.-L."/>
            <person name="Kazmierczak K.M."/>
            <person name="Andrzejewski T.M."/>
            <person name="Davidsen T.M."/>
            <person name="Wayne K.J."/>
            <person name="Tettelin H."/>
            <person name="Glass J.I."/>
            <person name="Rusch D."/>
            <person name="Podicherti R."/>
            <person name="Tsui H.-C.T."/>
            <person name="Winkler M.E."/>
        </authorList>
    </citation>
    <scope>NUCLEOTIDE SEQUENCE [LARGE SCALE GENOMIC DNA]</scope>
    <source>
        <strain evidence="6 7">C305</strain>
    </source>
</reference>
<dbReference type="Proteomes" id="UP000245370">
    <property type="component" value="Unassembled WGS sequence"/>
</dbReference>
<protein>
    <submittedName>
        <fullName evidence="6">Succinylglutamate desuccinylase</fullName>
    </submittedName>
</protein>
<dbReference type="CDD" id="cd06251">
    <property type="entry name" value="M14_ASTE_ASPA-like"/>
    <property type="match status" value="1"/>
</dbReference>
<dbReference type="OrthoDB" id="9782876at2"/>
<keyword evidence="3" id="KW-0378">Hydrolase</keyword>
<proteinExistence type="predicted"/>
<dbReference type="InterPro" id="IPR043795">
    <property type="entry name" value="N-alpha-Ac-DABA-like"/>
</dbReference>
<evidence type="ECO:0000259" key="5">
    <source>
        <dbReference type="Pfam" id="PF24827"/>
    </source>
</evidence>
<dbReference type="InterPro" id="IPR053138">
    <property type="entry name" value="N-alpha-Ac-DABA_deacetylase"/>
</dbReference>
<dbReference type="GO" id="GO:0016788">
    <property type="term" value="F:hydrolase activity, acting on ester bonds"/>
    <property type="evidence" value="ECO:0007669"/>
    <property type="project" value="InterPro"/>
</dbReference>
<keyword evidence="2" id="KW-0479">Metal-binding</keyword>
<keyword evidence="4" id="KW-0862">Zinc</keyword>
<accession>A0A2U2XGJ0</accession>
<gene>
    <name evidence="6" type="ORF">DIT68_00735</name>
</gene>
<dbReference type="Gene3D" id="3.40.630.10">
    <property type="entry name" value="Zn peptidases"/>
    <property type="match status" value="1"/>
</dbReference>
<evidence type="ECO:0000256" key="2">
    <source>
        <dbReference type="ARBA" id="ARBA00022723"/>
    </source>
</evidence>
<dbReference type="PANTHER" id="PTHR37326">
    <property type="entry name" value="BLL3975 PROTEIN"/>
    <property type="match status" value="1"/>
</dbReference>
<keyword evidence="7" id="KW-1185">Reference proteome</keyword>
<evidence type="ECO:0000313" key="7">
    <source>
        <dbReference type="Proteomes" id="UP000245370"/>
    </source>
</evidence>
<dbReference type="EMBL" id="QFRJ01000001">
    <property type="protein sequence ID" value="PWH86821.1"/>
    <property type="molecule type" value="Genomic_DNA"/>
</dbReference>
<dbReference type="InterPro" id="IPR055438">
    <property type="entry name" value="AstE_AspA_cat"/>
</dbReference>